<dbReference type="GO" id="GO:0004497">
    <property type="term" value="F:monooxygenase activity"/>
    <property type="evidence" value="ECO:0007669"/>
    <property type="project" value="UniProtKB-KW"/>
</dbReference>
<feature type="domain" description="FAD-binding" evidence="6">
    <location>
        <begin position="315"/>
        <end position="377"/>
    </location>
</feature>
<dbReference type="InterPro" id="IPR002938">
    <property type="entry name" value="FAD-bd"/>
</dbReference>
<sequence>MNIIIVGAGVTGLAAAISLRRAGSGHRITIYERSSMTNEVGAAINVPPNVGRFLLKWGLDPIKSRFVSTTGMYFMSHETLSLLPGPAAVFDHSRNTELYGAPLYYAHRVDLLDALRRLATDPDSHPSSPPVTIYLKSEVVSYNPSTPNITLSDGRTLQADLVIAADGIHSTAVQHVLGGHANPASVPKTGTQGNVCYRFLIPRVDVDSDPDTKWFNDTPLALGCRIWVDIPNRKRLLQYPCRDHETLNFVAIMRDDDYTLAQRKEDWLAPVDTAELLQKYSNFNKGLLNVIAKARDVKRWPLLYRPPIGKWHTTGGGLVLAGDAAHPMLPHHAQAGAQGIEDGLALGLVLHGVSDKSEIEHHLKLYEKIRRNRASAIQVMSNFGFDEKMPDEVVEFLEGWEIPKTPSEMLKIAYTPDVVGRTVQTMMEFDSSWKLPEGFFVNVPKPSGGDALS</sequence>
<dbReference type="SUPFAM" id="SSF54373">
    <property type="entry name" value="FAD-linked reductases, C-terminal domain"/>
    <property type="match status" value="1"/>
</dbReference>
<proteinExistence type="inferred from homology"/>
<evidence type="ECO:0000256" key="3">
    <source>
        <dbReference type="ARBA" id="ARBA00022827"/>
    </source>
</evidence>
<protein>
    <submittedName>
        <fullName evidence="7">FAD/NAD(P)-binding domain-containing protein</fullName>
    </submittedName>
</protein>
<keyword evidence="5" id="KW-0503">Monooxygenase</keyword>
<evidence type="ECO:0000259" key="6">
    <source>
        <dbReference type="Pfam" id="PF01494"/>
    </source>
</evidence>
<reference evidence="7" key="1">
    <citation type="journal article" date="2023" name="Mol. Phylogenet. Evol.">
        <title>Genome-scale phylogeny and comparative genomics of the fungal order Sordariales.</title>
        <authorList>
            <person name="Hensen N."/>
            <person name="Bonometti L."/>
            <person name="Westerberg I."/>
            <person name="Brannstrom I.O."/>
            <person name="Guillou S."/>
            <person name="Cros-Aarteil S."/>
            <person name="Calhoun S."/>
            <person name="Haridas S."/>
            <person name="Kuo A."/>
            <person name="Mondo S."/>
            <person name="Pangilinan J."/>
            <person name="Riley R."/>
            <person name="LaButti K."/>
            <person name="Andreopoulos B."/>
            <person name="Lipzen A."/>
            <person name="Chen C."/>
            <person name="Yan M."/>
            <person name="Daum C."/>
            <person name="Ng V."/>
            <person name="Clum A."/>
            <person name="Steindorff A."/>
            <person name="Ohm R.A."/>
            <person name="Martin F."/>
            <person name="Silar P."/>
            <person name="Natvig D.O."/>
            <person name="Lalanne C."/>
            <person name="Gautier V."/>
            <person name="Ament-Velasquez S.L."/>
            <person name="Kruys A."/>
            <person name="Hutchinson M.I."/>
            <person name="Powell A.J."/>
            <person name="Barry K."/>
            <person name="Miller A.N."/>
            <person name="Grigoriev I.V."/>
            <person name="Debuchy R."/>
            <person name="Gladieux P."/>
            <person name="Hiltunen Thoren M."/>
            <person name="Johannesson H."/>
        </authorList>
    </citation>
    <scope>NUCLEOTIDE SEQUENCE</scope>
    <source>
        <strain evidence="7">CBS 118394</strain>
    </source>
</reference>
<dbReference type="PANTHER" id="PTHR13789:SF215">
    <property type="entry name" value="FAD-BINDING DOMAIN-CONTAINING PROTEIN-RELATED"/>
    <property type="match status" value="1"/>
</dbReference>
<dbReference type="InterPro" id="IPR036188">
    <property type="entry name" value="FAD/NAD-bd_sf"/>
</dbReference>
<evidence type="ECO:0000256" key="5">
    <source>
        <dbReference type="ARBA" id="ARBA00023033"/>
    </source>
</evidence>
<dbReference type="Gene3D" id="3.50.50.60">
    <property type="entry name" value="FAD/NAD(P)-binding domain"/>
    <property type="match status" value="1"/>
</dbReference>
<comment type="similarity">
    <text evidence="1">Belongs to the paxM FAD-dependent monooxygenase family.</text>
</comment>
<name>A0AAE0M2Q6_9PEZI</name>
<keyword evidence="2" id="KW-0285">Flavoprotein</keyword>
<organism evidence="7 8">
    <name type="scientific">Apodospora peruviana</name>
    <dbReference type="NCBI Taxonomy" id="516989"/>
    <lineage>
        <taxon>Eukaryota</taxon>
        <taxon>Fungi</taxon>
        <taxon>Dikarya</taxon>
        <taxon>Ascomycota</taxon>
        <taxon>Pezizomycotina</taxon>
        <taxon>Sordariomycetes</taxon>
        <taxon>Sordariomycetidae</taxon>
        <taxon>Sordariales</taxon>
        <taxon>Lasiosphaeriaceae</taxon>
        <taxon>Apodospora</taxon>
    </lineage>
</organism>
<comment type="caution">
    <text evidence="7">The sequence shown here is derived from an EMBL/GenBank/DDBJ whole genome shotgun (WGS) entry which is preliminary data.</text>
</comment>
<dbReference type="PRINTS" id="PR00420">
    <property type="entry name" value="RNGMNOXGNASE"/>
</dbReference>
<evidence type="ECO:0000256" key="4">
    <source>
        <dbReference type="ARBA" id="ARBA00023002"/>
    </source>
</evidence>
<dbReference type="InterPro" id="IPR050493">
    <property type="entry name" value="FAD-dep_Monooxygenase_BioMet"/>
</dbReference>
<keyword evidence="4" id="KW-0560">Oxidoreductase</keyword>
<dbReference type="AlphaFoldDB" id="A0AAE0M2Q6"/>
<dbReference type="SUPFAM" id="SSF51905">
    <property type="entry name" value="FAD/NAD(P)-binding domain"/>
    <property type="match status" value="1"/>
</dbReference>
<dbReference type="GO" id="GO:0071949">
    <property type="term" value="F:FAD binding"/>
    <property type="evidence" value="ECO:0007669"/>
    <property type="project" value="InterPro"/>
</dbReference>
<evidence type="ECO:0000256" key="2">
    <source>
        <dbReference type="ARBA" id="ARBA00022630"/>
    </source>
</evidence>
<reference evidence="7" key="2">
    <citation type="submission" date="2023-06" db="EMBL/GenBank/DDBJ databases">
        <authorList>
            <consortium name="Lawrence Berkeley National Laboratory"/>
            <person name="Haridas S."/>
            <person name="Hensen N."/>
            <person name="Bonometti L."/>
            <person name="Westerberg I."/>
            <person name="Brannstrom I.O."/>
            <person name="Guillou S."/>
            <person name="Cros-Aarteil S."/>
            <person name="Calhoun S."/>
            <person name="Kuo A."/>
            <person name="Mondo S."/>
            <person name="Pangilinan J."/>
            <person name="Riley R."/>
            <person name="Labutti K."/>
            <person name="Andreopoulos B."/>
            <person name="Lipzen A."/>
            <person name="Chen C."/>
            <person name="Yanf M."/>
            <person name="Daum C."/>
            <person name="Ng V."/>
            <person name="Clum A."/>
            <person name="Steindorff A."/>
            <person name="Ohm R."/>
            <person name="Martin F."/>
            <person name="Silar P."/>
            <person name="Natvig D."/>
            <person name="Lalanne C."/>
            <person name="Gautier V."/>
            <person name="Ament-Velasquez S.L."/>
            <person name="Kruys A."/>
            <person name="Hutchinson M.I."/>
            <person name="Powell A.J."/>
            <person name="Barry K."/>
            <person name="Miller A.N."/>
            <person name="Grigoriev I.V."/>
            <person name="Debuchy R."/>
            <person name="Gladieux P."/>
            <person name="Thoren M.H."/>
            <person name="Johannesson H."/>
        </authorList>
    </citation>
    <scope>NUCLEOTIDE SEQUENCE</scope>
    <source>
        <strain evidence="7">CBS 118394</strain>
    </source>
</reference>
<dbReference type="EMBL" id="JAUEDM010000005">
    <property type="protein sequence ID" value="KAK3315769.1"/>
    <property type="molecule type" value="Genomic_DNA"/>
</dbReference>
<accession>A0AAE0M2Q6</accession>
<dbReference type="Pfam" id="PF01494">
    <property type="entry name" value="FAD_binding_3"/>
    <property type="match status" value="1"/>
</dbReference>
<dbReference type="Pfam" id="PF13450">
    <property type="entry name" value="NAD_binding_8"/>
    <property type="match status" value="1"/>
</dbReference>
<evidence type="ECO:0000313" key="8">
    <source>
        <dbReference type="Proteomes" id="UP001283341"/>
    </source>
</evidence>
<dbReference type="Proteomes" id="UP001283341">
    <property type="component" value="Unassembled WGS sequence"/>
</dbReference>
<gene>
    <name evidence="7" type="ORF">B0H66DRAFT_575934</name>
</gene>
<evidence type="ECO:0000256" key="1">
    <source>
        <dbReference type="ARBA" id="ARBA00007992"/>
    </source>
</evidence>
<dbReference type="PANTHER" id="PTHR13789">
    <property type="entry name" value="MONOOXYGENASE"/>
    <property type="match status" value="1"/>
</dbReference>
<keyword evidence="3" id="KW-0274">FAD</keyword>
<evidence type="ECO:0000313" key="7">
    <source>
        <dbReference type="EMBL" id="KAK3315769.1"/>
    </source>
</evidence>
<keyword evidence="8" id="KW-1185">Reference proteome</keyword>